<dbReference type="SUPFAM" id="SSF81901">
    <property type="entry name" value="HCP-like"/>
    <property type="match status" value="2"/>
</dbReference>
<feature type="compositionally biased region" description="Pro residues" evidence="1">
    <location>
        <begin position="814"/>
        <end position="837"/>
    </location>
</feature>
<dbReference type="Gene3D" id="1.25.40.10">
    <property type="entry name" value="Tetratricopeptide repeat domain"/>
    <property type="match status" value="3"/>
</dbReference>
<gene>
    <name evidence="2" type="ORF">GCM10009787_04340</name>
</gene>
<name>A0ABN3BBZ8_9ACTN</name>
<evidence type="ECO:0000313" key="3">
    <source>
        <dbReference type="Proteomes" id="UP001501391"/>
    </source>
</evidence>
<evidence type="ECO:0008006" key="4">
    <source>
        <dbReference type="Google" id="ProtNLM"/>
    </source>
</evidence>
<dbReference type="SMART" id="SM00671">
    <property type="entry name" value="SEL1"/>
    <property type="match status" value="5"/>
</dbReference>
<feature type="compositionally biased region" description="Low complexity" evidence="1">
    <location>
        <begin position="120"/>
        <end position="134"/>
    </location>
</feature>
<feature type="region of interest" description="Disordered" evidence="1">
    <location>
        <begin position="805"/>
        <end position="837"/>
    </location>
</feature>
<dbReference type="PANTHER" id="PTHR11102">
    <property type="entry name" value="SEL-1-LIKE PROTEIN"/>
    <property type="match status" value="1"/>
</dbReference>
<protein>
    <recommendedName>
        <fullName evidence="4">Sel1 repeat family protein</fullName>
    </recommendedName>
</protein>
<accession>A0ABN3BBZ8</accession>
<dbReference type="InterPro" id="IPR011990">
    <property type="entry name" value="TPR-like_helical_dom_sf"/>
</dbReference>
<dbReference type="InterPro" id="IPR050767">
    <property type="entry name" value="Sel1_AlgK"/>
</dbReference>
<dbReference type="PANTHER" id="PTHR11102:SF160">
    <property type="entry name" value="ERAD-ASSOCIATED E3 UBIQUITIN-PROTEIN LIGASE COMPONENT HRD3"/>
    <property type="match status" value="1"/>
</dbReference>
<feature type="region of interest" description="Disordered" evidence="1">
    <location>
        <begin position="120"/>
        <end position="192"/>
    </location>
</feature>
<dbReference type="InterPro" id="IPR006597">
    <property type="entry name" value="Sel1-like"/>
</dbReference>
<reference evidence="2 3" key="1">
    <citation type="journal article" date="2019" name="Int. J. Syst. Evol. Microbiol.">
        <title>The Global Catalogue of Microorganisms (GCM) 10K type strain sequencing project: providing services to taxonomists for standard genome sequencing and annotation.</title>
        <authorList>
            <consortium name="The Broad Institute Genomics Platform"/>
            <consortium name="The Broad Institute Genome Sequencing Center for Infectious Disease"/>
            <person name="Wu L."/>
            <person name="Ma J."/>
        </authorList>
    </citation>
    <scope>NUCLEOTIDE SEQUENCE [LARGE SCALE GENOMIC DNA]</scope>
    <source>
        <strain evidence="2 3">JCM 14924</strain>
    </source>
</reference>
<evidence type="ECO:0000313" key="2">
    <source>
        <dbReference type="EMBL" id="GAA2191356.1"/>
    </source>
</evidence>
<proteinExistence type="predicted"/>
<dbReference type="EMBL" id="BAAAOQ010000001">
    <property type="protein sequence ID" value="GAA2191356.1"/>
    <property type="molecule type" value="Genomic_DNA"/>
</dbReference>
<sequence length="837" mass="89669">MGAGVTGELEELRRALLGAVRRSPAAALRVEETLARAGMAYAAEAWTRWGDDRLTSHLQLASLILLRGEHPDEFDELRGIATAPHTPLLPGPTGFSGAADGGPGSSLRAFPAFDITDITDTTETAGATDPAGTTLRGPEEPGPGNLDDTGNVEAPDEPAAHEPVTAQPVTEARKEQAVQESGARPGGTGDQIDFRDGTFHGRVVGVQHHHYGTVPVPAEWRPAGEVGPLEFGVWPTRPVPGMPDVPPYVPRDCDEALRALLARTGLVLLLGEPYAGTSYTAWHAVRSLESHRVYAPDPGADLRPLAAALRGSPGRYVVWLDELTDHLGPGRLDLPLLGRLNDLGAVVLATMRPAEYYRRRAGTAPGDRVVAAARTVELRREWSEAELARLSAHDDPRAYPAYLWSGREGVGSYFAVGHLLFDEWRRAGTRQEHPLGRLLVRAAVDVARCGVTGAVPAELLAKVLPRYRPEVGEAAERESLEDALHWATAPMFGVSGLLVAGERSGTWRAYGALVAQALAAEDLEPVPDEVWWTLLDAAESGPPLDHGVILGAARAALRSRVEAADAEVMFRLACHTAGEERLSLLRRAADAGHPEAAADMALILLWNGEEEEAVPYLEVAAEAGAAEAALRLGRIHRARAERWLRTAAEAGDGAAAHELGDLLVGPGHEDEAIRWYRRSAAAGHREVAGSLGSLLGRWGEQEAEEWLRYATAWGDARAANDLGVFLANVKKAAETEKEPLYRQAAEGGDASATVNLGVTLEFLGRDEEALSWYLTGHERGAVYAERYIARLLLRQGKEAEAEEWLRKAAAVDPPGLPPALPPPPDRPPAPPPPGQAP</sequence>
<comment type="caution">
    <text evidence="2">The sequence shown here is derived from an EMBL/GenBank/DDBJ whole genome shotgun (WGS) entry which is preliminary data.</text>
</comment>
<evidence type="ECO:0000256" key="1">
    <source>
        <dbReference type="SAM" id="MobiDB-lite"/>
    </source>
</evidence>
<organism evidence="2 3">
    <name type="scientific">Streptomyces bangladeshensis</name>
    <dbReference type="NCBI Taxonomy" id="295352"/>
    <lineage>
        <taxon>Bacteria</taxon>
        <taxon>Bacillati</taxon>
        <taxon>Actinomycetota</taxon>
        <taxon>Actinomycetes</taxon>
        <taxon>Kitasatosporales</taxon>
        <taxon>Streptomycetaceae</taxon>
        <taxon>Streptomyces</taxon>
    </lineage>
</organism>
<keyword evidence="3" id="KW-1185">Reference proteome</keyword>
<dbReference type="Proteomes" id="UP001501391">
    <property type="component" value="Unassembled WGS sequence"/>
</dbReference>